<evidence type="ECO:0000313" key="3">
    <source>
        <dbReference type="EMBL" id="VFJ90157.1"/>
    </source>
</evidence>
<sequence length="173" mass="18420">MRHWCGFGMLGGSAPPVNSGPARSGRAKTRPGRGKNRSGRPKTRLGRDSARSGEGSARAGSLKRAYFLAGGGMYSSFLQAFLPTGAAGSAAFPGGMGNPARQGRAWEFRSLCNDVAKSNDHNRPEPVPMDIELTEPEKIRVPGGGDSGVGIVSWWSLCANRIGYDLVRPWFGR</sequence>
<dbReference type="EMBL" id="CAADFG010000007">
    <property type="protein sequence ID" value="VFJ88149.1"/>
    <property type="molecule type" value="Genomic_DNA"/>
</dbReference>
<evidence type="ECO:0000313" key="2">
    <source>
        <dbReference type="EMBL" id="VFJ88149.1"/>
    </source>
</evidence>
<evidence type="ECO:0000256" key="1">
    <source>
        <dbReference type="SAM" id="MobiDB-lite"/>
    </source>
</evidence>
<dbReference type="EMBL" id="CAADFI010000008">
    <property type="protein sequence ID" value="VFJ90157.1"/>
    <property type="molecule type" value="Genomic_DNA"/>
</dbReference>
<dbReference type="EMBL" id="CAADFJ010000007">
    <property type="protein sequence ID" value="VFJ96521.1"/>
    <property type="molecule type" value="Genomic_DNA"/>
</dbReference>
<proteinExistence type="predicted"/>
<protein>
    <submittedName>
        <fullName evidence="4">Uncharacterized protein</fullName>
    </submittedName>
</protein>
<evidence type="ECO:0000313" key="4">
    <source>
        <dbReference type="EMBL" id="VFJ96521.1"/>
    </source>
</evidence>
<dbReference type="AlphaFoldDB" id="A0A450UVD4"/>
<organism evidence="4">
    <name type="scientific">Candidatus Kentrum eta</name>
    <dbReference type="NCBI Taxonomy" id="2126337"/>
    <lineage>
        <taxon>Bacteria</taxon>
        <taxon>Pseudomonadati</taxon>
        <taxon>Pseudomonadota</taxon>
        <taxon>Gammaproteobacteria</taxon>
        <taxon>Candidatus Kentrum</taxon>
    </lineage>
</organism>
<feature type="region of interest" description="Disordered" evidence="1">
    <location>
        <begin position="12"/>
        <end position="56"/>
    </location>
</feature>
<feature type="compositionally biased region" description="Basic residues" evidence="1">
    <location>
        <begin position="25"/>
        <end position="44"/>
    </location>
</feature>
<gene>
    <name evidence="2" type="ORF">BECKH772A_GA0070896_1000716</name>
    <name evidence="3" type="ORF">BECKH772B_GA0070898_1000816</name>
    <name evidence="4" type="ORF">BECKH772C_GA0070978_1000716</name>
</gene>
<name>A0A450UVD4_9GAMM</name>
<reference evidence="4" key="1">
    <citation type="submission" date="2019-02" db="EMBL/GenBank/DDBJ databases">
        <authorList>
            <person name="Gruber-Vodicka R. H."/>
            <person name="Seah K. B. B."/>
        </authorList>
    </citation>
    <scope>NUCLEOTIDE SEQUENCE</scope>
    <source>
        <strain evidence="4">BECK_SA2B12</strain>
        <strain evidence="2">BECK_SA2B15</strain>
        <strain evidence="3">BECK_SA2B20</strain>
    </source>
</reference>
<accession>A0A450UVD4</accession>